<evidence type="ECO:0000256" key="2">
    <source>
        <dbReference type="ARBA" id="ARBA00008062"/>
    </source>
</evidence>
<feature type="transmembrane region" description="Helical" evidence="6">
    <location>
        <begin position="213"/>
        <end position="237"/>
    </location>
</feature>
<evidence type="ECO:0000256" key="6">
    <source>
        <dbReference type="SAM" id="Phobius"/>
    </source>
</evidence>
<feature type="transmembrane region" description="Helical" evidence="6">
    <location>
        <begin position="178"/>
        <end position="207"/>
    </location>
</feature>
<dbReference type="InterPro" id="IPR012446">
    <property type="entry name" value="CRAC_channel"/>
</dbReference>
<protein>
    <recommendedName>
        <fullName evidence="9">Calcium release-activated calcium channel protein 1</fullName>
    </recommendedName>
</protein>
<comment type="subcellular location">
    <subcellularLocation>
        <location evidence="1">Membrane</location>
        <topology evidence="1">Multi-pass membrane protein</topology>
    </subcellularLocation>
</comment>
<dbReference type="Pfam" id="PF07856">
    <property type="entry name" value="Orai-1"/>
    <property type="match status" value="1"/>
</dbReference>
<dbReference type="PANTHER" id="PTHR31501:SF7">
    <property type="entry name" value="CALCIUM RELEASE-ACTIVATED CALCIUM CHANNEL PROTEIN 1"/>
    <property type="match status" value="1"/>
</dbReference>
<comment type="caution">
    <text evidence="7">The sequence shown here is derived from an EMBL/GenBank/DDBJ whole genome shotgun (WGS) entry which is preliminary data.</text>
</comment>
<dbReference type="EMBL" id="JAVRJZ010000067">
    <property type="protein sequence ID" value="KAK2703843.1"/>
    <property type="molecule type" value="Genomic_DNA"/>
</dbReference>
<proteinExistence type="inferred from homology"/>
<feature type="transmembrane region" description="Helical" evidence="6">
    <location>
        <begin position="96"/>
        <end position="115"/>
    </location>
</feature>
<dbReference type="AlphaFoldDB" id="A0AA88KRY4"/>
<evidence type="ECO:0000256" key="4">
    <source>
        <dbReference type="ARBA" id="ARBA00022989"/>
    </source>
</evidence>
<evidence type="ECO:0000256" key="1">
    <source>
        <dbReference type="ARBA" id="ARBA00004141"/>
    </source>
</evidence>
<gene>
    <name evidence="7" type="ORF">QYM36_017783</name>
</gene>
<dbReference type="Proteomes" id="UP001187531">
    <property type="component" value="Unassembled WGS sequence"/>
</dbReference>
<dbReference type="GO" id="GO:0016020">
    <property type="term" value="C:membrane"/>
    <property type="evidence" value="ECO:0007669"/>
    <property type="project" value="UniProtKB-SubCell"/>
</dbReference>
<dbReference type="GO" id="GO:0015279">
    <property type="term" value="F:store-operated calcium channel activity"/>
    <property type="evidence" value="ECO:0007669"/>
    <property type="project" value="TreeGrafter"/>
</dbReference>
<dbReference type="InterPro" id="IPR038350">
    <property type="entry name" value="Orai_sf"/>
</dbReference>
<evidence type="ECO:0000256" key="5">
    <source>
        <dbReference type="ARBA" id="ARBA00023136"/>
    </source>
</evidence>
<keyword evidence="4 6" id="KW-1133">Transmembrane helix</keyword>
<keyword evidence="8" id="KW-1185">Reference proteome</keyword>
<feature type="transmembrane region" description="Helical" evidence="6">
    <location>
        <begin position="127"/>
        <end position="157"/>
    </location>
</feature>
<accession>A0AA88KRY4</accession>
<evidence type="ECO:0008006" key="9">
    <source>
        <dbReference type="Google" id="ProtNLM"/>
    </source>
</evidence>
<comment type="similarity">
    <text evidence="2">Belongs to the Orai family.</text>
</comment>
<dbReference type="GO" id="GO:0002115">
    <property type="term" value="P:store-operated calcium entry"/>
    <property type="evidence" value="ECO:0007669"/>
    <property type="project" value="TreeGrafter"/>
</dbReference>
<evidence type="ECO:0000313" key="7">
    <source>
        <dbReference type="EMBL" id="KAK2703843.1"/>
    </source>
</evidence>
<dbReference type="Gene3D" id="1.20.140.140">
    <property type="entry name" value="Calcium release-activated calcium channel protein Orai"/>
    <property type="match status" value="1"/>
</dbReference>
<reference evidence="7" key="1">
    <citation type="submission" date="2023-07" db="EMBL/GenBank/DDBJ databases">
        <title>Chromosome-level genome assembly of Artemia franciscana.</title>
        <authorList>
            <person name="Jo E."/>
        </authorList>
    </citation>
    <scope>NUCLEOTIDE SEQUENCE</scope>
    <source>
        <tissue evidence="7">Whole body</tissue>
    </source>
</reference>
<organism evidence="7 8">
    <name type="scientific">Artemia franciscana</name>
    <name type="common">Brine shrimp</name>
    <name type="synonym">Artemia sanfranciscana</name>
    <dbReference type="NCBI Taxonomy" id="6661"/>
    <lineage>
        <taxon>Eukaryota</taxon>
        <taxon>Metazoa</taxon>
        <taxon>Ecdysozoa</taxon>
        <taxon>Arthropoda</taxon>
        <taxon>Crustacea</taxon>
        <taxon>Branchiopoda</taxon>
        <taxon>Anostraca</taxon>
        <taxon>Artemiidae</taxon>
        <taxon>Artemia</taxon>
    </lineage>
</organism>
<keyword evidence="3 6" id="KW-0812">Transmembrane</keyword>
<evidence type="ECO:0000256" key="3">
    <source>
        <dbReference type="ARBA" id="ARBA00022692"/>
    </source>
</evidence>
<sequence length="307" mass="34247">MSDNSLTSFDELSLLQKRRNKPGPDLIIPLPVLREDPSLDEDDGFYESECTPSAIFPELSPLVPPSPFQAIQLKVQKDEEFACWKRLKTANTQLKIIMEVSSLLAGIGIVAMVELPVGQLEQYPEILIVGFASCTTLLVVVHTLALLIGVCILPHVSSIAKMDEMEFAERSPHDSLRFHINIAWTLSTVIGVGLFLIELLFICWMQFLKTSPVASWIATSILVPSIMLFILFVICFYRKLVKAKTSSTIQDLDHVEVVAASFRRASIQSGQYRPNGYTLGELPIKSRRSFSSEYSIPRINRSSSITA</sequence>
<name>A0AA88KRY4_ARTSF</name>
<keyword evidence="5 6" id="KW-0472">Membrane</keyword>
<dbReference type="PANTHER" id="PTHR31501">
    <property type="entry name" value="CALCIUM RELEASE-ACTIVATED CALCIUM CHANNEL PROTEIN 1"/>
    <property type="match status" value="1"/>
</dbReference>
<evidence type="ECO:0000313" key="8">
    <source>
        <dbReference type="Proteomes" id="UP001187531"/>
    </source>
</evidence>